<feature type="region of interest" description="Disordered" evidence="1">
    <location>
        <begin position="142"/>
        <end position="163"/>
    </location>
</feature>
<dbReference type="EMBL" id="CP036274">
    <property type="protein sequence ID" value="QDU25948.1"/>
    <property type="molecule type" value="Genomic_DNA"/>
</dbReference>
<dbReference type="OrthoDB" id="9799383at2"/>
<name>A0A517Y6S9_9BACT</name>
<evidence type="ECO:0008006" key="4">
    <source>
        <dbReference type="Google" id="ProtNLM"/>
    </source>
</evidence>
<evidence type="ECO:0000313" key="2">
    <source>
        <dbReference type="EMBL" id="QDU25948.1"/>
    </source>
</evidence>
<organism evidence="2 3">
    <name type="scientific">Anatilimnocola aggregata</name>
    <dbReference type="NCBI Taxonomy" id="2528021"/>
    <lineage>
        <taxon>Bacteria</taxon>
        <taxon>Pseudomonadati</taxon>
        <taxon>Planctomycetota</taxon>
        <taxon>Planctomycetia</taxon>
        <taxon>Pirellulales</taxon>
        <taxon>Pirellulaceae</taxon>
        <taxon>Anatilimnocola</taxon>
    </lineage>
</organism>
<dbReference type="Proteomes" id="UP000315017">
    <property type="component" value="Chromosome"/>
</dbReference>
<reference evidence="2 3" key="1">
    <citation type="submission" date="2019-02" db="EMBL/GenBank/DDBJ databases">
        <title>Deep-cultivation of Planctomycetes and their phenomic and genomic characterization uncovers novel biology.</title>
        <authorList>
            <person name="Wiegand S."/>
            <person name="Jogler M."/>
            <person name="Boedeker C."/>
            <person name="Pinto D."/>
            <person name="Vollmers J."/>
            <person name="Rivas-Marin E."/>
            <person name="Kohn T."/>
            <person name="Peeters S.H."/>
            <person name="Heuer A."/>
            <person name="Rast P."/>
            <person name="Oberbeckmann S."/>
            <person name="Bunk B."/>
            <person name="Jeske O."/>
            <person name="Meyerdierks A."/>
            <person name="Storesund J.E."/>
            <person name="Kallscheuer N."/>
            <person name="Luecker S."/>
            <person name="Lage O.M."/>
            <person name="Pohl T."/>
            <person name="Merkel B.J."/>
            <person name="Hornburger P."/>
            <person name="Mueller R.-W."/>
            <person name="Bruemmer F."/>
            <person name="Labrenz M."/>
            <person name="Spormann A.M."/>
            <person name="Op den Camp H."/>
            <person name="Overmann J."/>
            <person name="Amann R."/>
            <person name="Jetten M.S.M."/>
            <person name="Mascher T."/>
            <person name="Medema M.H."/>
            <person name="Devos D.P."/>
            <person name="Kaster A.-K."/>
            <person name="Ovreas L."/>
            <person name="Rohde M."/>
            <person name="Galperin M.Y."/>
            <person name="Jogler C."/>
        </authorList>
    </citation>
    <scope>NUCLEOTIDE SEQUENCE [LARGE SCALE GENOMIC DNA]</scope>
    <source>
        <strain evidence="2 3">ETA_A8</strain>
    </source>
</reference>
<dbReference type="Gene3D" id="6.10.140.1340">
    <property type="match status" value="1"/>
</dbReference>
<sequence length="163" mass="18149">MAQSLASLLPKLPTTVDRVPANTADEYNERICLQTKQRVAEIARQGRAAIEGRLKELDEEWDVERMLEANAATAVLAFSTLGLLVDRRFFLMPVVVGGFLLQHAIQGWCPPLPVFRAYGVRTQPEIEEERYALKTLRGDFAHAGRSDQTGSRSANEALAAVRR</sequence>
<dbReference type="AlphaFoldDB" id="A0A517Y6S9"/>
<dbReference type="KEGG" id="aagg:ETAA8_10200"/>
<keyword evidence="3" id="KW-1185">Reference proteome</keyword>
<evidence type="ECO:0000256" key="1">
    <source>
        <dbReference type="SAM" id="MobiDB-lite"/>
    </source>
</evidence>
<accession>A0A517Y6S9</accession>
<dbReference type="RefSeq" id="WP_145085720.1">
    <property type="nucleotide sequence ID" value="NZ_CP036274.1"/>
</dbReference>
<proteinExistence type="predicted"/>
<evidence type="ECO:0000313" key="3">
    <source>
        <dbReference type="Proteomes" id="UP000315017"/>
    </source>
</evidence>
<gene>
    <name evidence="2" type="ORF">ETAA8_10200</name>
</gene>
<protein>
    <recommendedName>
        <fullName evidence="4">DUF2892 domain-containing protein</fullName>
    </recommendedName>
</protein>